<sequence>MTLKKRAQMERTFDRIRTLLASESELQGDSYLCFLSRRK</sequence>
<gene>
    <name evidence="1" type="ORF">PAMC26510_37685</name>
</gene>
<evidence type="ECO:0000313" key="1">
    <source>
        <dbReference type="EMBL" id="OTP65631.1"/>
    </source>
</evidence>
<organism evidence="1 2">
    <name type="scientific">Caballeronia sordidicola</name>
    <name type="common">Burkholderia sordidicola</name>
    <dbReference type="NCBI Taxonomy" id="196367"/>
    <lineage>
        <taxon>Bacteria</taxon>
        <taxon>Pseudomonadati</taxon>
        <taxon>Pseudomonadota</taxon>
        <taxon>Betaproteobacteria</taxon>
        <taxon>Burkholderiales</taxon>
        <taxon>Burkholderiaceae</taxon>
        <taxon>Caballeronia</taxon>
    </lineage>
</organism>
<proteinExistence type="predicted"/>
<reference evidence="1 2" key="1">
    <citation type="submission" date="2017-03" db="EMBL/GenBank/DDBJ databases">
        <title>Genome analysis of strain PAMC 26510.</title>
        <authorList>
            <person name="Oh H.-M."/>
            <person name="Yang J.-A."/>
        </authorList>
    </citation>
    <scope>NUCLEOTIDE SEQUENCE [LARGE SCALE GENOMIC DNA]</scope>
    <source>
        <strain evidence="1 2">PAMC 26510</strain>
    </source>
</reference>
<dbReference type="EMBL" id="NBTY01000218">
    <property type="protein sequence ID" value="OTP65631.1"/>
    <property type="molecule type" value="Genomic_DNA"/>
</dbReference>
<accession>A0A2C9XUQ1</accession>
<comment type="caution">
    <text evidence="1">The sequence shown here is derived from an EMBL/GenBank/DDBJ whole genome shotgun (WGS) entry which is preliminary data.</text>
</comment>
<dbReference type="AlphaFoldDB" id="A0A2C9XUQ1"/>
<evidence type="ECO:0000313" key="2">
    <source>
        <dbReference type="Proteomes" id="UP000194546"/>
    </source>
</evidence>
<protein>
    <submittedName>
        <fullName evidence="1">Uncharacterized protein</fullName>
    </submittedName>
</protein>
<dbReference type="Proteomes" id="UP000194546">
    <property type="component" value="Unassembled WGS sequence"/>
</dbReference>
<name>A0A2C9XUQ1_CABSO</name>